<dbReference type="EMBL" id="BAFB01000034">
    <property type="protein sequence ID" value="GAB32942.1"/>
    <property type="molecule type" value="Genomic_DNA"/>
</dbReference>
<keyword evidence="3" id="KW-1185">Reference proteome</keyword>
<protein>
    <recommendedName>
        <fullName evidence="1">Resolvase/invertase-type recombinase catalytic domain-containing protein</fullName>
    </recommendedName>
</protein>
<dbReference type="STRING" id="1108044.GOOTI_034_00090"/>
<accession>H5THI4</accession>
<evidence type="ECO:0000313" key="2">
    <source>
        <dbReference type="EMBL" id="GAB32942.1"/>
    </source>
</evidence>
<dbReference type="Proteomes" id="UP000005038">
    <property type="component" value="Unassembled WGS sequence"/>
</dbReference>
<dbReference type="AlphaFoldDB" id="H5THI4"/>
<evidence type="ECO:0000259" key="1">
    <source>
        <dbReference type="Pfam" id="PF00239"/>
    </source>
</evidence>
<dbReference type="GO" id="GO:0000150">
    <property type="term" value="F:DNA strand exchange activity"/>
    <property type="evidence" value="ECO:0007669"/>
    <property type="project" value="InterPro"/>
</dbReference>
<evidence type="ECO:0000313" key="3">
    <source>
        <dbReference type="Proteomes" id="UP000005038"/>
    </source>
</evidence>
<organism evidence="2 3">
    <name type="scientific">Gordonia otitidis (strain DSM 44809 / CCUG 52243 / JCM 12355 / NBRC 100426 / IFM 10032)</name>
    <dbReference type="NCBI Taxonomy" id="1108044"/>
    <lineage>
        <taxon>Bacteria</taxon>
        <taxon>Bacillati</taxon>
        <taxon>Actinomycetota</taxon>
        <taxon>Actinomycetes</taxon>
        <taxon>Mycobacteriales</taxon>
        <taxon>Gordoniaceae</taxon>
        <taxon>Gordonia</taxon>
    </lineage>
</organism>
<proteinExistence type="predicted"/>
<feature type="domain" description="Resolvase/invertase-type recombinase catalytic" evidence="1">
    <location>
        <begin position="7"/>
        <end position="112"/>
    </location>
</feature>
<dbReference type="GO" id="GO:0003677">
    <property type="term" value="F:DNA binding"/>
    <property type="evidence" value="ECO:0007669"/>
    <property type="project" value="InterPro"/>
</dbReference>
<dbReference type="RefSeq" id="WP_007237203.1">
    <property type="nucleotide sequence ID" value="NZ_BAFB01000034.1"/>
</dbReference>
<dbReference type="Pfam" id="PF00239">
    <property type="entry name" value="Resolvase"/>
    <property type="match status" value="1"/>
</dbReference>
<comment type="caution">
    <text evidence="2">The sequence shown here is derived from an EMBL/GenBank/DDBJ whole genome shotgun (WGS) entry which is preliminary data.</text>
</comment>
<sequence>MAVAALVGLVRVSADKREKGRQHDAMCVKCSRRSRADSDDDRPGIRGAFAYLRPPPAHCAEVDRLDRNRLEGLVVLDHLFKRGVSVKVLEGVVAGEHTERPLVVDMALALAEDC</sequence>
<dbReference type="InterPro" id="IPR006119">
    <property type="entry name" value="Resolv_N"/>
</dbReference>
<name>H5THI4_GORO1</name>
<reference evidence="2" key="1">
    <citation type="submission" date="2012-02" db="EMBL/GenBank/DDBJ databases">
        <title>Whole genome shotgun sequence of Gordonia otitidis NBRC 100426.</title>
        <authorList>
            <person name="Yoshida I."/>
            <person name="Hosoyama A."/>
            <person name="Tsuchikane K."/>
            <person name="Katsumata H."/>
            <person name="Yamazaki S."/>
            <person name="Fujita N."/>
        </authorList>
    </citation>
    <scope>NUCLEOTIDE SEQUENCE [LARGE SCALE GENOMIC DNA]</scope>
    <source>
        <strain evidence="2">NBRC 100426</strain>
    </source>
</reference>
<gene>
    <name evidence="2" type="ORF">GOOTI_034_00090</name>
</gene>
<dbReference type="SUPFAM" id="SSF53041">
    <property type="entry name" value="Resolvase-like"/>
    <property type="match status" value="1"/>
</dbReference>
<dbReference type="InterPro" id="IPR036162">
    <property type="entry name" value="Resolvase-like_N_sf"/>
</dbReference>